<organism evidence="2">
    <name type="scientific">viral metagenome</name>
    <dbReference type="NCBI Taxonomy" id="1070528"/>
    <lineage>
        <taxon>unclassified sequences</taxon>
        <taxon>metagenomes</taxon>
        <taxon>organismal metagenomes</taxon>
    </lineage>
</organism>
<feature type="region of interest" description="Disordered" evidence="1">
    <location>
        <begin position="1"/>
        <end position="30"/>
    </location>
</feature>
<dbReference type="AlphaFoldDB" id="A0A6C0J730"/>
<sequence length="75" mass="8370">MTSNQSQTTMTLRSSQTTMTSTQSQTTKDEKCVKVQVHPKSWDKHTHYGQCGQSCPCCRTEVGDTWGSCPICKPK</sequence>
<evidence type="ECO:0000256" key="1">
    <source>
        <dbReference type="SAM" id="MobiDB-lite"/>
    </source>
</evidence>
<proteinExistence type="predicted"/>
<name>A0A6C0J730_9ZZZZ</name>
<accession>A0A6C0J730</accession>
<dbReference type="EMBL" id="MN740342">
    <property type="protein sequence ID" value="QHU01469.1"/>
    <property type="molecule type" value="Genomic_DNA"/>
</dbReference>
<reference evidence="2" key="1">
    <citation type="journal article" date="2020" name="Nature">
        <title>Giant virus diversity and host interactions through global metagenomics.</title>
        <authorList>
            <person name="Schulz F."/>
            <person name="Roux S."/>
            <person name="Paez-Espino D."/>
            <person name="Jungbluth S."/>
            <person name="Walsh D.A."/>
            <person name="Denef V.J."/>
            <person name="McMahon K.D."/>
            <person name="Konstantinidis K.T."/>
            <person name="Eloe-Fadrosh E.A."/>
            <person name="Kyrpides N.C."/>
            <person name="Woyke T."/>
        </authorList>
    </citation>
    <scope>NUCLEOTIDE SEQUENCE</scope>
    <source>
        <strain evidence="2">GVMAG-M-3300025860-25</strain>
    </source>
</reference>
<evidence type="ECO:0000313" key="2">
    <source>
        <dbReference type="EMBL" id="QHU01469.1"/>
    </source>
</evidence>
<protein>
    <submittedName>
        <fullName evidence="2">Uncharacterized protein</fullName>
    </submittedName>
</protein>
<feature type="compositionally biased region" description="Low complexity" evidence="1">
    <location>
        <begin position="1"/>
        <end position="26"/>
    </location>
</feature>